<dbReference type="AlphaFoldDB" id="A0A0F9C573"/>
<organism evidence="1">
    <name type="scientific">marine sediment metagenome</name>
    <dbReference type="NCBI Taxonomy" id="412755"/>
    <lineage>
        <taxon>unclassified sequences</taxon>
        <taxon>metagenomes</taxon>
        <taxon>ecological metagenomes</taxon>
    </lineage>
</organism>
<evidence type="ECO:0000313" key="1">
    <source>
        <dbReference type="EMBL" id="KKK97624.1"/>
    </source>
</evidence>
<reference evidence="1" key="1">
    <citation type="journal article" date="2015" name="Nature">
        <title>Complex archaea that bridge the gap between prokaryotes and eukaryotes.</title>
        <authorList>
            <person name="Spang A."/>
            <person name="Saw J.H."/>
            <person name="Jorgensen S.L."/>
            <person name="Zaremba-Niedzwiedzka K."/>
            <person name="Martijn J."/>
            <person name="Lind A.E."/>
            <person name="van Eijk R."/>
            <person name="Schleper C."/>
            <person name="Guy L."/>
            <person name="Ettema T.J."/>
        </authorList>
    </citation>
    <scope>NUCLEOTIDE SEQUENCE</scope>
</reference>
<dbReference type="EMBL" id="LAZR01045968">
    <property type="protein sequence ID" value="KKK97624.1"/>
    <property type="molecule type" value="Genomic_DNA"/>
</dbReference>
<protein>
    <submittedName>
        <fullName evidence="1">Uncharacterized protein</fullName>
    </submittedName>
</protein>
<name>A0A0F9C573_9ZZZZ</name>
<accession>A0A0F9C573</accession>
<sequence>MKCPLHLTIKVYPDDTTMERLGDCLKEKCALWGKYRSSQEEESGCCSIPAIALSLTDIMNKMPYEGQLRR</sequence>
<comment type="caution">
    <text evidence="1">The sequence shown here is derived from an EMBL/GenBank/DDBJ whole genome shotgun (WGS) entry which is preliminary data.</text>
</comment>
<gene>
    <name evidence="1" type="ORF">LCGC14_2650860</name>
</gene>
<proteinExistence type="predicted"/>